<dbReference type="SMART" id="SM00563">
    <property type="entry name" value="PlsC"/>
    <property type="match status" value="1"/>
</dbReference>
<evidence type="ECO:0000256" key="2">
    <source>
        <dbReference type="ARBA" id="ARBA00023315"/>
    </source>
</evidence>
<dbReference type="PANTHER" id="PTHR10434:SF48">
    <property type="entry name" value="PUTATIVE-RELATED"/>
    <property type="match status" value="1"/>
</dbReference>
<dbReference type="EMBL" id="CP029528">
    <property type="protein sequence ID" value="AYU80733.1"/>
    <property type="molecule type" value="Genomic_DNA"/>
</dbReference>
<gene>
    <name evidence="5" type="ORF">LdCL_290029900</name>
</gene>
<sequence length="324" mass="37178">MSLLSWIIFAALYGGFLCLLRERKVPLIVMRAWYTFHLVLCVIISWLCGVALSLLKKVHLLDTETSQSLARCVCATTFGYWLRFHSPHIRVEHLPGSLSFSSITEQHNMCLCHSSFFDTILFLWYVPYRYIYKVKTFFKASLRKLPLFGTVIVMCGHFPVYFSSTDADSFSVHKDKQAAVAADVENWVKKGKSLCFYPEGMVNRTPEVLKDFRLGSFKTILAHQMPLYYCVSYGNHEVWPPSLKGLPGYPADVYVYIGKYDYNPDEEDARSLATGLREEMQKHLDDMVLKGKRLKCEPRHVARHADQGGERGRRMIVEGHAGQL</sequence>
<evidence type="ECO:0000313" key="5">
    <source>
        <dbReference type="EMBL" id="AYU80733.1"/>
    </source>
</evidence>
<keyword evidence="3" id="KW-1133">Transmembrane helix</keyword>
<evidence type="ECO:0000256" key="3">
    <source>
        <dbReference type="SAM" id="Phobius"/>
    </source>
</evidence>
<dbReference type="VEuPathDB" id="TriTrypDB:LdBPK_292390.1"/>
<dbReference type="CDD" id="cd07989">
    <property type="entry name" value="LPLAT_AGPAT-like"/>
    <property type="match status" value="1"/>
</dbReference>
<feature type="transmembrane region" description="Helical" evidence="3">
    <location>
        <begin position="145"/>
        <end position="162"/>
    </location>
</feature>
<keyword evidence="2 5" id="KW-0012">Acyltransferase</keyword>
<dbReference type="Proteomes" id="UP000274082">
    <property type="component" value="Chromosome 29"/>
</dbReference>
<dbReference type="PANTHER" id="PTHR10434">
    <property type="entry name" value="1-ACYL-SN-GLYCEROL-3-PHOSPHATE ACYLTRANSFERASE"/>
    <property type="match status" value="1"/>
</dbReference>
<dbReference type="AlphaFoldDB" id="A0A3S5H7L8"/>
<dbReference type="GO" id="GO:0006654">
    <property type="term" value="P:phosphatidic acid biosynthetic process"/>
    <property type="evidence" value="ECO:0007669"/>
    <property type="project" value="TreeGrafter"/>
</dbReference>
<name>A0A3S5H7L8_LEIDO</name>
<dbReference type="SUPFAM" id="SSF69593">
    <property type="entry name" value="Glycerol-3-phosphate (1)-acyltransferase"/>
    <property type="match status" value="1"/>
</dbReference>
<feature type="domain" description="Phospholipid/glycerol acyltransferase" evidence="4">
    <location>
        <begin position="109"/>
        <end position="235"/>
    </location>
</feature>
<organism evidence="5 6">
    <name type="scientific">Leishmania donovani</name>
    <dbReference type="NCBI Taxonomy" id="5661"/>
    <lineage>
        <taxon>Eukaryota</taxon>
        <taxon>Discoba</taxon>
        <taxon>Euglenozoa</taxon>
        <taxon>Kinetoplastea</taxon>
        <taxon>Metakinetoplastina</taxon>
        <taxon>Trypanosomatida</taxon>
        <taxon>Trypanosomatidae</taxon>
        <taxon>Leishmaniinae</taxon>
        <taxon>Leishmania</taxon>
    </lineage>
</organism>
<feature type="transmembrane region" description="Helical" evidence="3">
    <location>
        <begin position="34"/>
        <end position="55"/>
    </location>
</feature>
<dbReference type="VEuPathDB" id="TriTrypDB:LDHU3_29.3540"/>
<dbReference type="Pfam" id="PF01553">
    <property type="entry name" value="Acyltransferase"/>
    <property type="match status" value="1"/>
</dbReference>
<accession>A0A3S5H7L8</accession>
<evidence type="ECO:0000313" key="6">
    <source>
        <dbReference type="Proteomes" id="UP000274082"/>
    </source>
</evidence>
<evidence type="ECO:0000259" key="4">
    <source>
        <dbReference type="SMART" id="SM00563"/>
    </source>
</evidence>
<keyword evidence="1" id="KW-0808">Transferase</keyword>
<dbReference type="OrthoDB" id="431951at2759"/>
<dbReference type="InterPro" id="IPR002123">
    <property type="entry name" value="Plipid/glycerol_acylTrfase"/>
</dbReference>
<dbReference type="VEuPathDB" id="TriTrypDB:LdCL_290029900"/>
<proteinExistence type="predicted"/>
<protein>
    <submittedName>
        <fullName evidence="5">Acyltransferase, putative</fullName>
    </submittedName>
</protein>
<dbReference type="GO" id="GO:0003841">
    <property type="term" value="F:1-acylglycerol-3-phosphate O-acyltransferase activity"/>
    <property type="evidence" value="ECO:0007669"/>
    <property type="project" value="TreeGrafter"/>
</dbReference>
<evidence type="ECO:0000256" key="1">
    <source>
        <dbReference type="ARBA" id="ARBA00022679"/>
    </source>
</evidence>
<feature type="transmembrane region" description="Helical" evidence="3">
    <location>
        <begin position="6"/>
        <end position="22"/>
    </location>
</feature>
<keyword evidence="3" id="KW-0812">Transmembrane</keyword>
<keyword evidence="3" id="KW-0472">Membrane</keyword>
<dbReference type="GO" id="GO:0005783">
    <property type="term" value="C:endoplasmic reticulum"/>
    <property type="evidence" value="ECO:0007669"/>
    <property type="project" value="TreeGrafter"/>
</dbReference>
<keyword evidence="6" id="KW-1185">Reference proteome</keyword>
<reference evidence="5 6" key="1">
    <citation type="journal article" date="2018" name="Sci. Rep.">
        <title>A complete Leishmania donovani reference genome identifies novel genetic variations associated with virulence.</title>
        <authorList>
            <person name="Lypaczewski P."/>
            <person name="Hoshizaki J."/>
            <person name="Zhang W.-W."/>
            <person name="McCall L.-I."/>
            <person name="Torcivia-Rodriguez J."/>
            <person name="Simonyan V."/>
            <person name="Kaur A."/>
            <person name="Dewar K."/>
            <person name="Matlashewski G."/>
        </authorList>
    </citation>
    <scope>NUCLEOTIDE SEQUENCE [LARGE SCALE GENOMIC DNA]</scope>
    <source>
        <strain evidence="5 6">LdCL</strain>
    </source>
</reference>